<dbReference type="OrthoDB" id="9779541at2"/>
<feature type="transmembrane region" description="Helical" evidence="7">
    <location>
        <begin position="368"/>
        <end position="388"/>
    </location>
</feature>
<evidence type="ECO:0000256" key="1">
    <source>
        <dbReference type="ARBA" id="ARBA00022679"/>
    </source>
</evidence>
<dbReference type="eggNOG" id="COG0515">
    <property type="taxonomic scope" value="Bacteria"/>
</dbReference>
<dbReference type="Gene3D" id="3.30.200.20">
    <property type="entry name" value="Phosphorylase Kinase, domain 1"/>
    <property type="match status" value="1"/>
</dbReference>
<dbReference type="Pfam" id="PF00069">
    <property type="entry name" value="Pkinase"/>
    <property type="match status" value="1"/>
</dbReference>
<reference evidence="9 10" key="1">
    <citation type="journal article" date="2007" name="Nat. Biotechnol.">
        <title>Complete genome sequence of the myxobacterium Sorangium cellulosum.</title>
        <authorList>
            <person name="Schneiker S."/>
            <person name="Perlova O."/>
            <person name="Kaiser O."/>
            <person name="Gerth K."/>
            <person name="Alici A."/>
            <person name="Altmeyer M.O."/>
            <person name="Bartels D."/>
            <person name="Bekel T."/>
            <person name="Beyer S."/>
            <person name="Bode E."/>
            <person name="Bode H.B."/>
            <person name="Bolten C.J."/>
            <person name="Choudhuri J.V."/>
            <person name="Doss S."/>
            <person name="Elnakady Y.A."/>
            <person name="Frank B."/>
            <person name="Gaigalat L."/>
            <person name="Goesmann A."/>
            <person name="Groeger C."/>
            <person name="Gross F."/>
            <person name="Jelsbak L."/>
            <person name="Jelsbak L."/>
            <person name="Kalinowski J."/>
            <person name="Kegler C."/>
            <person name="Knauber T."/>
            <person name="Konietzny S."/>
            <person name="Kopp M."/>
            <person name="Krause L."/>
            <person name="Krug D."/>
            <person name="Linke B."/>
            <person name="Mahmud T."/>
            <person name="Martinez-Arias R."/>
            <person name="McHardy A.C."/>
            <person name="Merai M."/>
            <person name="Meyer F."/>
            <person name="Mormann S."/>
            <person name="Munoz-Dorado J."/>
            <person name="Perez J."/>
            <person name="Pradella S."/>
            <person name="Rachid S."/>
            <person name="Raddatz G."/>
            <person name="Rosenau F."/>
            <person name="Rueckert C."/>
            <person name="Sasse F."/>
            <person name="Scharfe M."/>
            <person name="Schuster S.C."/>
            <person name="Suen G."/>
            <person name="Treuner-Lange A."/>
            <person name="Velicer G.J."/>
            <person name="Vorholter F.-J."/>
            <person name="Weissman K.J."/>
            <person name="Welch R.D."/>
            <person name="Wenzel S.C."/>
            <person name="Whitworth D.E."/>
            <person name="Wilhelm S."/>
            <person name="Wittmann C."/>
            <person name="Bloecker H."/>
            <person name="Puehler A."/>
            <person name="Mueller R."/>
        </authorList>
    </citation>
    <scope>NUCLEOTIDE SEQUENCE [LARGE SCALE GENOMIC DNA]</scope>
    <source>
        <strain evidence="10">So ce56</strain>
    </source>
</reference>
<dbReference type="PROSITE" id="PS00108">
    <property type="entry name" value="PROTEIN_KINASE_ST"/>
    <property type="match status" value="1"/>
</dbReference>
<dbReference type="EC" id="2.7.11.1" evidence="9"/>
<dbReference type="STRING" id="448385.sce6047"/>
<feature type="region of interest" description="Disordered" evidence="6">
    <location>
        <begin position="435"/>
        <end position="515"/>
    </location>
</feature>
<dbReference type="InterPro" id="IPR008271">
    <property type="entry name" value="Ser/Thr_kinase_AS"/>
</dbReference>
<dbReference type="CDD" id="cd14014">
    <property type="entry name" value="STKc_PknB_like"/>
    <property type="match status" value="1"/>
</dbReference>
<evidence type="ECO:0000313" key="10">
    <source>
        <dbReference type="Proteomes" id="UP000002139"/>
    </source>
</evidence>
<dbReference type="HOGENOM" id="CLU_000288_63_44_7"/>
<accession>A9GCM8</accession>
<proteinExistence type="predicted"/>
<dbReference type="SUPFAM" id="SSF56112">
    <property type="entry name" value="Protein kinase-like (PK-like)"/>
    <property type="match status" value="1"/>
</dbReference>
<keyword evidence="1 9" id="KW-0808">Transferase</keyword>
<keyword evidence="10" id="KW-1185">Reference proteome</keyword>
<gene>
    <name evidence="9" type="ordered locus">sce6047</name>
</gene>
<dbReference type="BioCyc" id="SCEL448385:SCE_RS31055-MONOMER"/>
<evidence type="ECO:0000313" key="9">
    <source>
        <dbReference type="EMBL" id="CAN96211.1"/>
    </source>
</evidence>
<dbReference type="SMART" id="SM00220">
    <property type="entry name" value="S_TKc"/>
    <property type="match status" value="1"/>
</dbReference>
<feature type="domain" description="Protein kinase" evidence="8">
    <location>
        <begin position="15"/>
        <end position="285"/>
    </location>
</feature>
<dbReference type="PANTHER" id="PTHR43289:SF6">
    <property type="entry name" value="SERINE_THREONINE-PROTEIN KINASE NEKL-3"/>
    <property type="match status" value="1"/>
</dbReference>
<evidence type="ECO:0000256" key="2">
    <source>
        <dbReference type="ARBA" id="ARBA00022741"/>
    </source>
</evidence>
<evidence type="ECO:0000256" key="7">
    <source>
        <dbReference type="SAM" id="Phobius"/>
    </source>
</evidence>
<feature type="compositionally biased region" description="Low complexity" evidence="6">
    <location>
        <begin position="324"/>
        <end position="336"/>
    </location>
</feature>
<dbReference type="RefSeq" id="WP_012238676.1">
    <property type="nucleotide sequence ID" value="NC_010162.1"/>
</dbReference>
<keyword evidence="4 5" id="KW-0067">ATP-binding</keyword>
<dbReference type="AlphaFoldDB" id="A9GCM8"/>
<feature type="compositionally biased region" description="Pro residues" evidence="6">
    <location>
        <begin position="480"/>
        <end position="492"/>
    </location>
</feature>
<feature type="binding site" evidence="5">
    <location>
        <position position="44"/>
    </location>
    <ligand>
        <name>ATP</name>
        <dbReference type="ChEBI" id="CHEBI:30616"/>
    </ligand>
</feature>
<dbReference type="KEGG" id="scl:sce6047"/>
<dbReference type="EMBL" id="AM746676">
    <property type="protein sequence ID" value="CAN96211.1"/>
    <property type="molecule type" value="Genomic_DNA"/>
</dbReference>
<keyword evidence="2 5" id="KW-0547">Nucleotide-binding</keyword>
<dbReference type="PANTHER" id="PTHR43289">
    <property type="entry name" value="MITOGEN-ACTIVATED PROTEIN KINASE KINASE KINASE 20-RELATED"/>
    <property type="match status" value="1"/>
</dbReference>
<sequence length="515" mass="53896">MQLTLNAGDVLAGKYRVERVLGQGGMGLVVAARHAHLRQLVAIKVLLSSATPEVVERFLREGRASVRMKSEHAARIHDVDTLPSGAPYMVMEYLDGRDLSAVIEAEGPLPIERAVGYVLEACEAIAEAHAHGIVHRDIKPANLFLAKAADGSEIVKVLDFGISKAMTDEAGGPGLVLTKSTAVLGSPLYMSPEQMRASHRVDARSDIWSMGVVLYQLLTARIPFPADTFGELVLKVNTEPPDPITPTRTDLPRELEGAIHRCLEKDAARRFANMAELARAIAPFGPPLQAAISPQRIERVLGVQATPPASAEGRSSQPYIEGRSSQPSQPPSSLQLSATEPAAGLAPTPVTHSSWATGATRVQGTPRAAWLGAGVALALVVGGILYYARFVATEPQALDRAGQDAAARGGVADAAHSANAAVPADSVPLYEVTAPAPAAPTPEAPTPAALTPAAPKPAAPPEAAPVRAKEPRKPAVLGTPRPPAPARPPLPAPARSVHQAPTAEPAKSVLDMPLQ</sequence>
<dbReference type="Gene3D" id="1.10.510.10">
    <property type="entry name" value="Transferase(Phosphotransferase) domain 1"/>
    <property type="match status" value="1"/>
</dbReference>
<protein>
    <submittedName>
        <fullName evidence="9">Protein kinase</fullName>
        <ecNumber evidence="9">2.7.11.1</ecNumber>
    </submittedName>
</protein>
<feature type="region of interest" description="Disordered" evidence="6">
    <location>
        <begin position="306"/>
        <end position="336"/>
    </location>
</feature>
<evidence type="ECO:0000256" key="3">
    <source>
        <dbReference type="ARBA" id="ARBA00022777"/>
    </source>
</evidence>
<dbReference type="GO" id="GO:0004674">
    <property type="term" value="F:protein serine/threonine kinase activity"/>
    <property type="evidence" value="ECO:0007669"/>
    <property type="project" value="UniProtKB-EC"/>
</dbReference>
<dbReference type="InterPro" id="IPR011009">
    <property type="entry name" value="Kinase-like_dom_sf"/>
</dbReference>
<keyword evidence="7" id="KW-0472">Membrane</keyword>
<evidence type="ECO:0000256" key="4">
    <source>
        <dbReference type="ARBA" id="ARBA00022840"/>
    </source>
</evidence>
<evidence type="ECO:0000256" key="5">
    <source>
        <dbReference type="PROSITE-ProRule" id="PRU10141"/>
    </source>
</evidence>
<keyword evidence="7" id="KW-1133">Transmembrane helix</keyword>
<feature type="compositionally biased region" description="Pro residues" evidence="6">
    <location>
        <begin position="454"/>
        <end position="463"/>
    </location>
</feature>
<dbReference type="InterPro" id="IPR017441">
    <property type="entry name" value="Protein_kinase_ATP_BS"/>
</dbReference>
<evidence type="ECO:0000256" key="6">
    <source>
        <dbReference type="SAM" id="MobiDB-lite"/>
    </source>
</evidence>
<dbReference type="PROSITE" id="PS50011">
    <property type="entry name" value="PROTEIN_KINASE_DOM"/>
    <property type="match status" value="1"/>
</dbReference>
<organism evidence="9 10">
    <name type="scientific">Sorangium cellulosum (strain So ce56)</name>
    <name type="common">Polyangium cellulosum (strain So ce56)</name>
    <dbReference type="NCBI Taxonomy" id="448385"/>
    <lineage>
        <taxon>Bacteria</taxon>
        <taxon>Pseudomonadati</taxon>
        <taxon>Myxococcota</taxon>
        <taxon>Polyangia</taxon>
        <taxon>Polyangiales</taxon>
        <taxon>Polyangiaceae</taxon>
        <taxon>Sorangium</taxon>
    </lineage>
</organism>
<evidence type="ECO:0000259" key="8">
    <source>
        <dbReference type="PROSITE" id="PS50011"/>
    </source>
</evidence>
<dbReference type="Proteomes" id="UP000002139">
    <property type="component" value="Chromosome"/>
</dbReference>
<dbReference type="PROSITE" id="PS00107">
    <property type="entry name" value="PROTEIN_KINASE_ATP"/>
    <property type="match status" value="1"/>
</dbReference>
<dbReference type="GO" id="GO:0005524">
    <property type="term" value="F:ATP binding"/>
    <property type="evidence" value="ECO:0007669"/>
    <property type="project" value="UniProtKB-UniRule"/>
</dbReference>
<name>A9GCM8_SORC5</name>
<dbReference type="InterPro" id="IPR000719">
    <property type="entry name" value="Prot_kinase_dom"/>
</dbReference>
<keyword evidence="7" id="KW-0812">Transmembrane</keyword>
<keyword evidence="3 9" id="KW-0418">Kinase</keyword>